<feature type="region of interest" description="Disordered" evidence="1">
    <location>
        <begin position="1"/>
        <end position="20"/>
    </location>
</feature>
<dbReference type="Proteomes" id="UP000241167">
    <property type="component" value="Unassembled WGS sequence"/>
</dbReference>
<comment type="caution">
    <text evidence="2">The sequence shown here is derived from an EMBL/GenBank/DDBJ whole genome shotgun (WGS) entry which is preliminary data.</text>
</comment>
<evidence type="ECO:0000313" key="3">
    <source>
        <dbReference type="Proteomes" id="UP000241167"/>
    </source>
</evidence>
<dbReference type="AlphaFoldDB" id="A0A2P7QW00"/>
<dbReference type="EMBL" id="PXYI01000002">
    <property type="protein sequence ID" value="PSJ42136.1"/>
    <property type="molecule type" value="Genomic_DNA"/>
</dbReference>
<keyword evidence="3" id="KW-1185">Reference proteome</keyword>
<gene>
    <name evidence="2" type="ORF">C7I55_07840</name>
</gene>
<protein>
    <recommendedName>
        <fullName evidence="4">Ribbon-helix-helix protein CopG domain-containing protein</fullName>
    </recommendedName>
</protein>
<sequence length="63" mass="6894">MTGQETVITRKRRGPSPTGRGVLVGVRLHAEQLAAVDAWCASQEDSPTRPEAIRRLIEKGLRA</sequence>
<reference evidence="2 3" key="1">
    <citation type="submission" date="2018-03" db="EMBL/GenBank/DDBJ databases">
        <title>The draft genome of Sphingosinicella sp. GL-C-18.</title>
        <authorList>
            <person name="Liu L."/>
            <person name="Li L."/>
            <person name="Liang L."/>
            <person name="Zhang X."/>
            <person name="Wang T."/>
        </authorList>
    </citation>
    <scope>NUCLEOTIDE SEQUENCE [LARGE SCALE GENOMIC DNA]</scope>
    <source>
        <strain evidence="2 3">GL-C-18</strain>
    </source>
</reference>
<organism evidence="2 3">
    <name type="scientific">Allosphingosinicella deserti</name>
    <dbReference type="NCBI Taxonomy" id="2116704"/>
    <lineage>
        <taxon>Bacteria</taxon>
        <taxon>Pseudomonadati</taxon>
        <taxon>Pseudomonadota</taxon>
        <taxon>Alphaproteobacteria</taxon>
        <taxon>Sphingomonadales</taxon>
        <taxon>Sphingomonadaceae</taxon>
        <taxon>Allosphingosinicella</taxon>
    </lineage>
</organism>
<evidence type="ECO:0000256" key="1">
    <source>
        <dbReference type="SAM" id="MobiDB-lite"/>
    </source>
</evidence>
<evidence type="ECO:0000313" key="2">
    <source>
        <dbReference type="EMBL" id="PSJ42136.1"/>
    </source>
</evidence>
<accession>A0A2P7QW00</accession>
<evidence type="ECO:0008006" key="4">
    <source>
        <dbReference type="Google" id="ProtNLM"/>
    </source>
</evidence>
<name>A0A2P7QW00_9SPHN</name>
<proteinExistence type="predicted"/>